<evidence type="ECO:0000313" key="3">
    <source>
        <dbReference type="EMBL" id="PNU02106.1"/>
    </source>
</evidence>
<organism evidence="3 4">
    <name type="scientific">Novosphingobium guangzhouense</name>
    <dbReference type="NCBI Taxonomy" id="1850347"/>
    <lineage>
        <taxon>Bacteria</taxon>
        <taxon>Pseudomonadati</taxon>
        <taxon>Pseudomonadota</taxon>
        <taxon>Alphaproteobacteria</taxon>
        <taxon>Sphingomonadales</taxon>
        <taxon>Sphingomonadaceae</taxon>
        <taxon>Novosphingobium</taxon>
    </lineage>
</organism>
<dbReference type="RefSeq" id="WP_103099068.1">
    <property type="nucleotide sequence ID" value="NZ_LYMM01000085.1"/>
</dbReference>
<keyword evidence="4" id="KW-1185">Reference proteome</keyword>
<dbReference type="InterPro" id="IPR011010">
    <property type="entry name" value="DNA_brk_join_enz"/>
</dbReference>
<name>A0A2K2FTK1_9SPHN</name>
<proteinExistence type="predicted"/>
<dbReference type="Pfam" id="PF00589">
    <property type="entry name" value="Phage_integrase"/>
    <property type="match status" value="1"/>
</dbReference>
<dbReference type="AlphaFoldDB" id="A0A2K2FTK1"/>
<reference evidence="3 4" key="1">
    <citation type="submission" date="2016-05" db="EMBL/GenBank/DDBJ databases">
        <title>Complete genome sequence of Novosphingobium guangzhouense SA925(T).</title>
        <authorList>
            <person name="Sha S."/>
        </authorList>
    </citation>
    <scope>NUCLEOTIDE SEQUENCE [LARGE SCALE GENOMIC DNA]</scope>
    <source>
        <strain evidence="3 4">SA925</strain>
    </source>
</reference>
<dbReference type="PROSITE" id="PS51898">
    <property type="entry name" value="TYR_RECOMBINASE"/>
    <property type="match status" value="1"/>
</dbReference>
<feature type="domain" description="Tyr recombinase" evidence="2">
    <location>
        <begin position="23"/>
        <end position="206"/>
    </location>
</feature>
<dbReference type="OrthoDB" id="5297095at2"/>
<accession>A0A2K2FTK1</accession>
<dbReference type="Proteomes" id="UP000236327">
    <property type="component" value="Unassembled WGS sequence"/>
</dbReference>
<protein>
    <submittedName>
        <fullName evidence="3">Integrase</fullName>
    </submittedName>
</protein>
<dbReference type="GO" id="GO:0015074">
    <property type="term" value="P:DNA integration"/>
    <property type="evidence" value="ECO:0007669"/>
    <property type="project" value="InterPro"/>
</dbReference>
<dbReference type="Gene3D" id="1.10.443.10">
    <property type="entry name" value="Intergrase catalytic core"/>
    <property type="match status" value="1"/>
</dbReference>
<evidence type="ECO:0000313" key="4">
    <source>
        <dbReference type="Proteomes" id="UP000236327"/>
    </source>
</evidence>
<gene>
    <name evidence="3" type="ORF">A8V01_26830</name>
</gene>
<dbReference type="GO" id="GO:0006310">
    <property type="term" value="P:DNA recombination"/>
    <property type="evidence" value="ECO:0007669"/>
    <property type="project" value="UniProtKB-KW"/>
</dbReference>
<comment type="caution">
    <text evidence="3">The sequence shown here is derived from an EMBL/GenBank/DDBJ whole genome shotgun (WGS) entry which is preliminary data.</text>
</comment>
<dbReference type="SUPFAM" id="SSF56349">
    <property type="entry name" value="DNA breaking-rejoining enzymes"/>
    <property type="match status" value="1"/>
</dbReference>
<dbReference type="GO" id="GO:0003677">
    <property type="term" value="F:DNA binding"/>
    <property type="evidence" value="ECO:0007669"/>
    <property type="project" value="InterPro"/>
</dbReference>
<keyword evidence="1" id="KW-0233">DNA recombination</keyword>
<sequence>MGMSEYDPGAYDRRAWNAGRKVGAKRPLKPRQVWAIRFFLDQHQRVRDRALFDLAIDSKLRGCDVVKIKIGELVVGGQIRTRAIVIQQKTGRPVQFELTADARGSLLAWLDRRGGTLDDFAFPSRIDHSAHLSTRQYARLVDEWVTGIGLRREEYGTHSLRRTKASIIYKATGNLRAVQILLGHTKIENTVRYLGVDVEDALTLAEGTEI</sequence>
<evidence type="ECO:0000256" key="1">
    <source>
        <dbReference type="ARBA" id="ARBA00023172"/>
    </source>
</evidence>
<evidence type="ECO:0000259" key="2">
    <source>
        <dbReference type="PROSITE" id="PS51898"/>
    </source>
</evidence>
<dbReference type="EMBL" id="LYMM01000085">
    <property type="protein sequence ID" value="PNU02106.1"/>
    <property type="molecule type" value="Genomic_DNA"/>
</dbReference>
<dbReference type="InterPro" id="IPR013762">
    <property type="entry name" value="Integrase-like_cat_sf"/>
</dbReference>
<dbReference type="InterPro" id="IPR002104">
    <property type="entry name" value="Integrase_catalytic"/>
</dbReference>